<evidence type="ECO:0000256" key="8">
    <source>
        <dbReference type="ARBA" id="ARBA00023136"/>
    </source>
</evidence>
<evidence type="ECO:0000256" key="5">
    <source>
        <dbReference type="ARBA" id="ARBA00022692"/>
    </source>
</evidence>
<accession>A0A9P0PST4</accession>
<feature type="transmembrane region" description="Helical" evidence="11">
    <location>
        <begin position="31"/>
        <end position="48"/>
    </location>
</feature>
<organism evidence="12 13">
    <name type="scientific">Acanthoscelides obtectus</name>
    <name type="common">Bean weevil</name>
    <name type="synonym">Bruchus obtectus</name>
    <dbReference type="NCBI Taxonomy" id="200917"/>
    <lineage>
        <taxon>Eukaryota</taxon>
        <taxon>Metazoa</taxon>
        <taxon>Ecdysozoa</taxon>
        <taxon>Arthropoda</taxon>
        <taxon>Hexapoda</taxon>
        <taxon>Insecta</taxon>
        <taxon>Pterygota</taxon>
        <taxon>Neoptera</taxon>
        <taxon>Endopterygota</taxon>
        <taxon>Coleoptera</taxon>
        <taxon>Polyphaga</taxon>
        <taxon>Cucujiformia</taxon>
        <taxon>Chrysomeloidea</taxon>
        <taxon>Chrysomelidae</taxon>
        <taxon>Bruchinae</taxon>
        <taxon>Bruchini</taxon>
        <taxon>Acanthoscelides</taxon>
    </lineage>
</organism>
<dbReference type="Proteomes" id="UP001152888">
    <property type="component" value="Unassembled WGS sequence"/>
</dbReference>
<evidence type="ECO:0000256" key="3">
    <source>
        <dbReference type="ARBA" id="ARBA00006203"/>
    </source>
</evidence>
<evidence type="ECO:0000256" key="6">
    <source>
        <dbReference type="ARBA" id="ARBA00022753"/>
    </source>
</evidence>
<evidence type="ECO:0000313" key="12">
    <source>
        <dbReference type="EMBL" id="CAH1992453.1"/>
    </source>
</evidence>
<proteinExistence type="inferred from homology"/>
<evidence type="ECO:0000256" key="11">
    <source>
        <dbReference type="SAM" id="Phobius"/>
    </source>
</evidence>
<evidence type="ECO:0000256" key="9">
    <source>
        <dbReference type="ARBA" id="ARBA00023228"/>
    </source>
</evidence>
<dbReference type="PANTHER" id="PTHR31525">
    <property type="entry name" value="HEME TRANSPORTER HRG1"/>
    <property type="match status" value="1"/>
</dbReference>
<name>A0A9P0PST4_ACAOB</name>
<dbReference type="GO" id="GO:0005765">
    <property type="term" value="C:lysosomal membrane"/>
    <property type="evidence" value="ECO:0007669"/>
    <property type="project" value="UniProtKB-SubCell"/>
</dbReference>
<reference evidence="12" key="1">
    <citation type="submission" date="2022-03" db="EMBL/GenBank/DDBJ databases">
        <authorList>
            <person name="Sayadi A."/>
        </authorList>
    </citation>
    <scope>NUCLEOTIDE SEQUENCE</scope>
</reference>
<evidence type="ECO:0000256" key="2">
    <source>
        <dbReference type="ARBA" id="ARBA00004337"/>
    </source>
</evidence>
<sequence length="159" mass="17707">MTTWALVYSGVCTLLGYSAFVTFIILGNYPAAVLGFVSGSTDALSFFLHHLNRRGQLYAWYSHIQLRHICRLGIIIASVGLLSIGYYATMQISLRRPAMPIPQSLTIPLVFSFITLRSGLILMYQTIRYQENEEPHLLPEESRRVSSSSNSSSDINSGA</sequence>
<comment type="caution">
    <text evidence="12">The sequence shown here is derived from an EMBL/GenBank/DDBJ whole genome shotgun (WGS) entry which is preliminary data.</text>
</comment>
<evidence type="ECO:0000256" key="1">
    <source>
        <dbReference type="ARBA" id="ARBA00004155"/>
    </source>
</evidence>
<keyword evidence="8 11" id="KW-0472">Membrane</keyword>
<feature type="region of interest" description="Disordered" evidence="10">
    <location>
        <begin position="138"/>
        <end position="159"/>
    </location>
</feature>
<comment type="subcellular location">
    <subcellularLocation>
        <location evidence="2">Endosome membrane</location>
        <topology evidence="2">Multi-pass membrane protein</topology>
    </subcellularLocation>
    <subcellularLocation>
        <location evidence="1">Lysosome membrane</location>
        <topology evidence="1">Multi-pass membrane protein</topology>
    </subcellularLocation>
</comment>
<keyword evidence="9" id="KW-0458">Lysosome</keyword>
<evidence type="ECO:0000256" key="10">
    <source>
        <dbReference type="SAM" id="MobiDB-lite"/>
    </source>
</evidence>
<evidence type="ECO:0000256" key="4">
    <source>
        <dbReference type="ARBA" id="ARBA00022448"/>
    </source>
</evidence>
<dbReference type="GO" id="GO:0010008">
    <property type="term" value="C:endosome membrane"/>
    <property type="evidence" value="ECO:0007669"/>
    <property type="project" value="UniProtKB-SubCell"/>
</dbReference>
<dbReference type="EMBL" id="CAKOFQ010007142">
    <property type="protein sequence ID" value="CAH1992453.1"/>
    <property type="molecule type" value="Genomic_DNA"/>
</dbReference>
<keyword evidence="4" id="KW-0813">Transport</keyword>
<comment type="similarity">
    <text evidence="3">Belongs to the HRG family.</text>
</comment>
<dbReference type="GO" id="GO:0015232">
    <property type="term" value="F:heme transmembrane transporter activity"/>
    <property type="evidence" value="ECO:0007669"/>
    <property type="project" value="InterPro"/>
</dbReference>
<dbReference type="GO" id="GO:0020037">
    <property type="term" value="F:heme binding"/>
    <property type="evidence" value="ECO:0007669"/>
    <property type="project" value="TreeGrafter"/>
</dbReference>
<evidence type="ECO:0000256" key="7">
    <source>
        <dbReference type="ARBA" id="ARBA00022989"/>
    </source>
</evidence>
<dbReference type="OrthoDB" id="5954402at2759"/>
<dbReference type="GO" id="GO:0005886">
    <property type="term" value="C:plasma membrane"/>
    <property type="evidence" value="ECO:0007669"/>
    <property type="project" value="TreeGrafter"/>
</dbReference>
<dbReference type="PANTHER" id="PTHR31525:SF1">
    <property type="entry name" value="HEME TRANSPORTER HRG1"/>
    <property type="match status" value="1"/>
</dbReference>
<feature type="transmembrane region" description="Helical" evidence="11">
    <location>
        <begin position="5"/>
        <end position="25"/>
    </location>
</feature>
<feature type="transmembrane region" description="Helical" evidence="11">
    <location>
        <begin position="101"/>
        <end position="124"/>
    </location>
</feature>
<protein>
    <submittedName>
        <fullName evidence="12">Uncharacterized protein</fullName>
    </submittedName>
</protein>
<dbReference type="AlphaFoldDB" id="A0A9P0PST4"/>
<keyword evidence="6" id="KW-0967">Endosome</keyword>
<keyword evidence="7 11" id="KW-1133">Transmembrane helix</keyword>
<keyword evidence="13" id="KW-1185">Reference proteome</keyword>
<gene>
    <name evidence="12" type="ORF">ACAOBT_LOCUS20866</name>
</gene>
<evidence type="ECO:0000313" key="13">
    <source>
        <dbReference type="Proteomes" id="UP001152888"/>
    </source>
</evidence>
<feature type="transmembrane region" description="Helical" evidence="11">
    <location>
        <begin position="69"/>
        <end position="89"/>
    </location>
</feature>
<keyword evidence="5 11" id="KW-0812">Transmembrane</keyword>
<feature type="compositionally biased region" description="Low complexity" evidence="10">
    <location>
        <begin position="145"/>
        <end position="159"/>
    </location>
</feature>
<dbReference type="InterPro" id="IPR026218">
    <property type="entry name" value="HRG"/>
</dbReference>